<comment type="caution">
    <text evidence="1">The sequence shown here is derived from an EMBL/GenBank/DDBJ whole genome shotgun (WGS) entry which is preliminary data.</text>
</comment>
<proteinExistence type="predicted"/>
<evidence type="ECO:0000313" key="2">
    <source>
        <dbReference type="Proteomes" id="UP000654075"/>
    </source>
</evidence>
<keyword evidence="2" id="KW-1185">Reference proteome</keyword>
<name>A0A813HTA1_POLGL</name>
<organism evidence="1 2">
    <name type="scientific">Polarella glacialis</name>
    <name type="common">Dinoflagellate</name>
    <dbReference type="NCBI Taxonomy" id="89957"/>
    <lineage>
        <taxon>Eukaryota</taxon>
        <taxon>Sar</taxon>
        <taxon>Alveolata</taxon>
        <taxon>Dinophyceae</taxon>
        <taxon>Suessiales</taxon>
        <taxon>Suessiaceae</taxon>
        <taxon>Polarella</taxon>
    </lineage>
</organism>
<reference evidence="1" key="1">
    <citation type="submission" date="2021-02" db="EMBL/GenBank/DDBJ databases">
        <authorList>
            <person name="Dougan E. K."/>
            <person name="Rhodes N."/>
            <person name="Thang M."/>
            <person name="Chan C."/>
        </authorList>
    </citation>
    <scope>NUCLEOTIDE SEQUENCE</scope>
</reference>
<dbReference type="Proteomes" id="UP000654075">
    <property type="component" value="Unassembled WGS sequence"/>
</dbReference>
<dbReference type="EMBL" id="CAJNNV010032916">
    <property type="protein sequence ID" value="CAE8641511.1"/>
    <property type="molecule type" value="Genomic_DNA"/>
</dbReference>
<sequence length="210" mass="21854">MAATGCGIGMCLGVPAKEVYAGHASLRCGRAGYHRAFMVESEDSWAWLWVTRGLADSKLVGKAVLREAPPAPDQPVLAAPAIEAAAAVQLAPGLPNPAVAVPAAQVVAVPARALPSGFGGAQLRAPQCGVCETPRVNDDFHGAICKNCEKGLRGLGNRRWRTLSQERKAEVAVGSAAKRQCRARQSEEKEQAEIARMAAAIRLALAGAAA</sequence>
<protein>
    <submittedName>
        <fullName evidence="1">Uncharacterized protein</fullName>
    </submittedName>
</protein>
<gene>
    <name evidence="1" type="ORF">PGLA1383_LOCUS56137</name>
</gene>
<evidence type="ECO:0000313" key="1">
    <source>
        <dbReference type="EMBL" id="CAE8641511.1"/>
    </source>
</evidence>
<accession>A0A813HTA1</accession>
<dbReference type="AlphaFoldDB" id="A0A813HTA1"/>